<name>A0A7S3RMW3_9SPIT</name>
<dbReference type="EMBL" id="HBIQ01015052">
    <property type="protein sequence ID" value="CAE0528240.1"/>
    <property type="molecule type" value="Transcribed_RNA"/>
</dbReference>
<feature type="transmembrane region" description="Helical" evidence="2">
    <location>
        <begin position="36"/>
        <end position="57"/>
    </location>
</feature>
<gene>
    <name evidence="3" type="ORF">SACU0126_LOCUS4821</name>
</gene>
<feature type="region of interest" description="Disordered" evidence="1">
    <location>
        <begin position="1"/>
        <end position="30"/>
    </location>
</feature>
<evidence type="ECO:0000256" key="1">
    <source>
        <dbReference type="SAM" id="MobiDB-lite"/>
    </source>
</evidence>
<proteinExistence type="predicted"/>
<protein>
    <submittedName>
        <fullName evidence="3">Uncharacterized protein</fullName>
    </submittedName>
</protein>
<dbReference type="AlphaFoldDB" id="A0A7S3RMW3"/>
<reference evidence="3" key="1">
    <citation type="submission" date="2021-01" db="EMBL/GenBank/DDBJ databases">
        <authorList>
            <person name="Corre E."/>
            <person name="Pelletier E."/>
            <person name="Niang G."/>
            <person name="Scheremetjew M."/>
            <person name="Finn R."/>
            <person name="Kale V."/>
            <person name="Holt S."/>
            <person name="Cochrane G."/>
            <person name="Meng A."/>
            <person name="Brown T."/>
            <person name="Cohen L."/>
        </authorList>
    </citation>
    <scope>NUCLEOTIDE SEQUENCE</scope>
    <source>
        <strain evidence="3">SPMC142</strain>
    </source>
</reference>
<feature type="compositionally biased region" description="Basic and acidic residues" evidence="1">
    <location>
        <begin position="1"/>
        <end position="12"/>
    </location>
</feature>
<keyword evidence="2" id="KW-0472">Membrane</keyword>
<organism evidence="3">
    <name type="scientific">Strombidinopsis acuminata</name>
    <dbReference type="NCBI Taxonomy" id="141414"/>
    <lineage>
        <taxon>Eukaryota</taxon>
        <taxon>Sar</taxon>
        <taxon>Alveolata</taxon>
        <taxon>Ciliophora</taxon>
        <taxon>Intramacronucleata</taxon>
        <taxon>Spirotrichea</taxon>
        <taxon>Choreotrichia</taxon>
        <taxon>Choreotrichida</taxon>
        <taxon>Strombidinopsidae</taxon>
        <taxon>Strombidinopsis</taxon>
    </lineage>
</organism>
<evidence type="ECO:0000256" key="2">
    <source>
        <dbReference type="SAM" id="Phobius"/>
    </source>
</evidence>
<sequence>MARAQEMFERQDVSGSSSDEESLLRQEAPQGASRRVTVASVGLFCLAAACFAAVAIASQAPPSQLKSAAAPAAEPLTVRSLLEGHELAELYTNNVMAVSNGMLSPDSRDQVRATVGRKLANISGSIKEQDPEAYAQMGLLQLNEVQKQSVFNMIKKYSDPRMIAISNDMTDAVHETSLEGGDKQALKRRLAEKLAPRLNDINALAQELHPGHTPLLRIEIGDDAPVVAKYEKLRNKIMQPQMARRLATRAEDQDFSSSIVPQTLRRMATPRASAAAMTAW</sequence>
<evidence type="ECO:0000313" key="3">
    <source>
        <dbReference type="EMBL" id="CAE0528240.1"/>
    </source>
</evidence>
<keyword evidence="2" id="KW-0812">Transmembrane</keyword>
<accession>A0A7S3RMW3</accession>
<keyword evidence="2" id="KW-1133">Transmembrane helix</keyword>